<proteinExistence type="predicted"/>
<dbReference type="PANTHER" id="PTHR31676:SF151">
    <property type="entry name" value="DUF538 FAMILY PROTEIN"/>
    <property type="match status" value="1"/>
</dbReference>
<dbReference type="STRING" id="218851.A0A2G5ECT5"/>
<dbReference type="FunCoup" id="A0A2G5ECT5">
    <property type="interactions" value="48"/>
</dbReference>
<evidence type="ECO:0000256" key="2">
    <source>
        <dbReference type="SAM" id="Phobius"/>
    </source>
</evidence>
<keyword evidence="2" id="KW-1133">Transmembrane helix</keyword>
<dbReference type="InParanoid" id="A0A2G5ECT5"/>
<organism evidence="3 4">
    <name type="scientific">Aquilegia coerulea</name>
    <name type="common">Rocky mountain columbine</name>
    <dbReference type="NCBI Taxonomy" id="218851"/>
    <lineage>
        <taxon>Eukaryota</taxon>
        <taxon>Viridiplantae</taxon>
        <taxon>Streptophyta</taxon>
        <taxon>Embryophyta</taxon>
        <taxon>Tracheophyta</taxon>
        <taxon>Spermatophyta</taxon>
        <taxon>Magnoliopsida</taxon>
        <taxon>Ranunculales</taxon>
        <taxon>Ranunculaceae</taxon>
        <taxon>Thalictroideae</taxon>
        <taxon>Aquilegia</taxon>
    </lineage>
</organism>
<dbReference type="InterPro" id="IPR007493">
    <property type="entry name" value="DUF538"/>
</dbReference>
<dbReference type="OrthoDB" id="766568at2759"/>
<protein>
    <submittedName>
        <fullName evidence="3">Uncharacterized protein</fullName>
    </submittedName>
</protein>
<evidence type="ECO:0000313" key="4">
    <source>
        <dbReference type="Proteomes" id="UP000230069"/>
    </source>
</evidence>
<sequence length="196" mass="21960">MAISSINFIFGFQILLILTILPLFHSKSIHELLTSKGLPAGLVPKDVKSFNLDENGLLQVNLFAPCLTKFENRVFFEIVIKGNLSYGKLNGLEGLSQEELFLWLPIKDIIVDDPSSGLILFDVGVVHKQFSLSLFEDPPECKPEDKPPQLQQQQHQKIISYTSGGPTWRLSIPNAGWINPPPRRRHVGPPKQNPPC</sequence>
<dbReference type="Proteomes" id="UP000230069">
    <property type="component" value="Unassembled WGS sequence"/>
</dbReference>
<feature type="transmembrane region" description="Helical" evidence="2">
    <location>
        <begin position="6"/>
        <end position="24"/>
    </location>
</feature>
<accession>A0A2G5ECT5</accession>
<keyword evidence="4" id="KW-1185">Reference proteome</keyword>
<dbReference type="FunFam" id="2.30.240.10:FF:000002">
    <property type="entry name" value="Uncharacterized protein At3g07460"/>
    <property type="match status" value="1"/>
</dbReference>
<feature type="region of interest" description="Disordered" evidence="1">
    <location>
        <begin position="172"/>
        <end position="196"/>
    </location>
</feature>
<dbReference type="InterPro" id="IPR036758">
    <property type="entry name" value="At5g01610-like"/>
</dbReference>
<gene>
    <name evidence="3" type="ORF">AQUCO_00900151v1</name>
</gene>
<dbReference type="AlphaFoldDB" id="A0A2G5ECT5"/>
<evidence type="ECO:0000313" key="3">
    <source>
        <dbReference type="EMBL" id="PIA53377.1"/>
    </source>
</evidence>
<evidence type="ECO:0000256" key="1">
    <source>
        <dbReference type="SAM" id="MobiDB-lite"/>
    </source>
</evidence>
<dbReference type="Gene3D" id="2.30.240.10">
    <property type="entry name" value="At5g01610-like"/>
    <property type="match status" value="1"/>
</dbReference>
<dbReference type="Pfam" id="PF04398">
    <property type="entry name" value="DUF538"/>
    <property type="match status" value="1"/>
</dbReference>
<dbReference type="EMBL" id="KZ305026">
    <property type="protein sequence ID" value="PIA53377.1"/>
    <property type="molecule type" value="Genomic_DNA"/>
</dbReference>
<keyword evidence="2" id="KW-0472">Membrane</keyword>
<name>A0A2G5ECT5_AQUCA</name>
<dbReference type="SUPFAM" id="SSF141562">
    <property type="entry name" value="At5g01610-like"/>
    <property type="match status" value="1"/>
</dbReference>
<reference evidence="3 4" key="1">
    <citation type="submission" date="2017-09" db="EMBL/GenBank/DDBJ databases">
        <title>WGS assembly of Aquilegia coerulea Goldsmith.</title>
        <authorList>
            <person name="Hodges S."/>
            <person name="Kramer E."/>
            <person name="Nordborg M."/>
            <person name="Tomkins J."/>
            <person name="Borevitz J."/>
            <person name="Derieg N."/>
            <person name="Yan J."/>
            <person name="Mihaltcheva S."/>
            <person name="Hayes R.D."/>
            <person name="Rokhsar D."/>
        </authorList>
    </citation>
    <scope>NUCLEOTIDE SEQUENCE [LARGE SCALE GENOMIC DNA]</scope>
    <source>
        <strain evidence="4">cv. Goldsmith</strain>
    </source>
</reference>
<dbReference type="PANTHER" id="PTHR31676">
    <property type="entry name" value="T31J12.3 PROTEIN-RELATED"/>
    <property type="match status" value="1"/>
</dbReference>
<keyword evidence="2" id="KW-0812">Transmembrane</keyword>